<reference evidence="3" key="2">
    <citation type="journal article" date="2017" name="Nat. Plants">
        <title>The Aegilops tauschii genome reveals multiple impacts of transposons.</title>
        <authorList>
            <person name="Zhao G."/>
            <person name="Zou C."/>
            <person name="Li K."/>
            <person name="Wang K."/>
            <person name="Li T."/>
            <person name="Gao L."/>
            <person name="Zhang X."/>
            <person name="Wang H."/>
            <person name="Yang Z."/>
            <person name="Liu X."/>
            <person name="Jiang W."/>
            <person name="Mao L."/>
            <person name="Kong X."/>
            <person name="Jiao Y."/>
            <person name="Jia J."/>
        </authorList>
    </citation>
    <scope>NUCLEOTIDE SEQUENCE [LARGE SCALE GENOMIC DNA]</scope>
    <source>
        <strain evidence="3">cv. AL8/78</strain>
    </source>
</reference>
<dbReference type="AlphaFoldDB" id="A0A452Y398"/>
<accession>A0A452Y398</accession>
<reference evidence="2" key="3">
    <citation type="journal article" date="2017" name="Nature">
        <title>Genome sequence of the progenitor of the wheat D genome Aegilops tauschii.</title>
        <authorList>
            <person name="Luo M.C."/>
            <person name="Gu Y.Q."/>
            <person name="Puiu D."/>
            <person name="Wang H."/>
            <person name="Twardziok S.O."/>
            <person name="Deal K.R."/>
            <person name="Huo N."/>
            <person name="Zhu T."/>
            <person name="Wang L."/>
            <person name="Wang Y."/>
            <person name="McGuire P.E."/>
            <person name="Liu S."/>
            <person name="Long H."/>
            <person name="Ramasamy R.K."/>
            <person name="Rodriguez J.C."/>
            <person name="Van S.L."/>
            <person name="Yuan L."/>
            <person name="Wang Z."/>
            <person name="Xia Z."/>
            <person name="Xiao L."/>
            <person name="Anderson O.D."/>
            <person name="Ouyang S."/>
            <person name="Liang Y."/>
            <person name="Zimin A.V."/>
            <person name="Pertea G."/>
            <person name="Qi P."/>
            <person name="Bennetzen J.L."/>
            <person name="Dai X."/>
            <person name="Dawson M.W."/>
            <person name="Muller H.G."/>
            <person name="Kugler K."/>
            <person name="Rivarola-Duarte L."/>
            <person name="Spannagl M."/>
            <person name="Mayer K.F.X."/>
            <person name="Lu F.H."/>
            <person name="Bevan M.W."/>
            <person name="Leroy P."/>
            <person name="Li P."/>
            <person name="You F.M."/>
            <person name="Sun Q."/>
            <person name="Liu Z."/>
            <person name="Lyons E."/>
            <person name="Wicker T."/>
            <person name="Salzberg S.L."/>
            <person name="Devos K.M."/>
            <person name="Dvorak J."/>
        </authorList>
    </citation>
    <scope>NUCLEOTIDE SEQUENCE [LARGE SCALE GENOMIC DNA]</scope>
    <source>
        <strain evidence="2">cv. AL8/78</strain>
    </source>
</reference>
<dbReference type="EnsemblPlants" id="AET1Gv20276900.21">
    <property type="protein sequence ID" value="AET1Gv20276900.21"/>
    <property type="gene ID" value="AET1Gv20276900"/>
</dbReference>
<keyword evidence="3" id="KW-1185">Reference proteome</keyword>
<dbReference type="PROSITE" id="PS51166">
    <property type="entry name" value="CBM20"/>
    <property type="match status" value="1"/>
</dbReference>
<organism evidence="2 3">
    <name type="scientific">Aegilops tauschii subsp. strangulata</name>
    <name type="common">Goatgrass</name>
    <dbReference type="NCBI Taxonomy" id="200361"/>
    <lineage>
        <taxon>Eukaryota</taxon>
        <taxon>Viridiplantae</taxon>
        <taxon>Streptophyta</taxon>
        <taxon>Embryophyta</taxon>
        <taxon>Tracheophyta</taxon>
        <taxon>Spermatophyta</taxon>
        <taxon>Magnoliopsida</taxon>
        <taxon>Liliopsida</taxon>
        <taxon>Poales</taxon>
        <taxon>Poaceae</taxon>
        <taxon>BOP clade</taxon>
        <taxon>Pooideae</taxon>
        <taxon>Triticodae</taxon>
        <taxon>Triticeae</taxon>
        <taxon>Triticinae</taxon>
        <taxon>Aegilops</taxon>
    </lineage>
</organism>
<proteinExistence type="predicted"/>
<dbReference type="InterPro" id="IPR002044">
    <property type="entry name" value="CBM20"/>
</dbReference>
<dbReference type="Gramene" id="AET1Gv20276900.21">
    <property type="protein sequence ID" value="AET1Gv20276900.21"/>
    <property type="gene ID" value="AET1Gv20276900"/>
</dbReference>
<name>A0A452Y398_AEGTS</name>
<sequence length="195" mass="21585">SMWELSFVVPPDHETLDFKFLLKPKDAETPCIIEEGPTRLLTGGMLEGDVRLANFRLNGDDELLEFRVFNKADIVSPLDLAASWRVYKENFQPSKVRGIPDISINEAPTHATEDGSGSSLELDLEHYVVPTPTAPPTEYAANLAATPASLDQPETPWTNDMLLSDGIQSPRSAAADFKDDSYHNKVRSNLEKLVC</sequence>
<reference evidence="2" key="4">
    <citation type="submission" date="2019-03" db="UniProtKB">
        <authorList>
            <consortium name="EnsemblPlants"/>
        </authorList>
    </citation>
    <scope>IDENTIFICATION</scope>
</reference>
<evidence type="ECO:0000313" key="2">
    <source>
        <dbReference type="EnsemblPlants" id="AET1Gv20276900.21"/>
    </source>
</evidence>
<dbReference type="Proteomes" id="UP000015105">
    <property type="component" value="Chromosome 1D"/>
</dbReference>
<evidence type="ECO:0000259" key="1">
    <source>
        <dbReference type="PROSITE" id="PS51166"/>
    </source>
</evidence>
<evidence type="ECO:0000313" key="3">
    <source>
        <dbReference type="Proteomes" id="UP000015105"/>
    </source>
</evidence>
<reference evidence="2" key="5">
    <citation type="journal article" date="2021" name="G3 (Bethesda)">
        <title>Aegilops tauschii genome assembly Aet v5.0 features greater sequence contiguity and improved annotation.</title>
        <authorList>
            <person name="Wang L."/>
            <person name="Zhu T."/>
            <person name="Rodriguez J.C."/>
            <person name="Deal K.R."/>
            <person name="Dubcovsky J."/>
            <person name="McGuire P.E."/>
            <person name="Lux T."/>
            <person name="Spannagl M."/>
            <person name="Mayer K.F.X."/>
            <person name="Baldrich P."/>
            <person name="Meyers B.C."/>
            <person name="Huo N."/>
            <person name="Gu Y.Q."/>
            <person name="Zhou H."/>
            <person name="Devos K.M."/>
            <person name="Bennetzen J.L."/>
            <person name="Unver T."/>
            <person name="Budak H."/>
            <person name="Gulick P.J."/>
            <person name="Galiba G."/>
            <person name="Kalapos B."/>
            <person name="Nelson D.R."/>
            <person name="Li P."/>
            <person name="You F.M."/>
            <person name="Luo M.C."/>
            <person name="Dvorak J."/>
        </authorList>
    </citation>
    <scope>NUCLEOTIDE SEQUENCE [LARGE SCALE GENOMIC DNA]</scope>
    <source>
        <strain evidence="2">cv. AL8/78</strain>
    </source>
</reference>
<dbReference type="GO" id="GO:2001070">
    <property type="term" value="F:starch binding"/>
    <property type="evidence" value="ECO:0007669"/>
    <property type="project" value="InterPro"/>
</dbReference>
<protein>
    <recommendedName>
        <fullName evidence="1">CBM20 domain-containing protein</fullName>
    </recommendedName>
</protein>
<feature type="domain" description="CBM20" evidence="1">
    <location>
        <begin position="1"/>
        <end position="57"/>
    </location>
</feature>
<reference evidence="3" key="1">
    <citation type="journal article" date="2014" name="Science">
        <title>Ancient hybridizations among the ancestral genomes of bread wheat.</title>
        <authorList>
            <consortium name="International Wheat Genome Sequencing Consortium,"/>
            <person name="Marcussen T."/>
            <person name="Sandve S.R."/>
            <person name="Heier L."/>
            <person name="Spannagl M."/>
            <person name="Pfeifer M."/>
            <person name="Jakobsen K.S."/>
            <person name="Wulff B.B."/>
            <person name="Steuernagel B."/>
            <person name="Mayer K.F."/>
            <person name="Olsen O.A."/>
        </authorList>
    </citation>
    <scope>NUCLEOTIDE SEQUENCE [LARGE SCALE GENOMIC DNA]</scope>
    <source>
        <strain evidence="3">cv. AL8/78</strain>
    </source>
</reference>